<dbReference type="OrthoDB" id="9833922at2"/>
<evidence type="ECO:0000313" key="2">
    <source>
        <dbReference type="Proteomes" id="UP000321580"/>
    </source>
</evidence>
<sequence length="176" mass="19869">MKIVHFLTAVFLLGLTACSSTDSGKVQSELQKIYSAISDEDYATANQLLVADNAIKEYPLPNDGNQKSLYGQVMVIETQPMANDAELVLYQISVHEKNRRIYNRLDSEGYKALEKSGKVRSVNKEEGVIVYAERKVAMRLKDGGKPKYIINPTPESIELHFKNSQQEVRQLLAKYQ</sequence>
<keyword evidence="2" id="KW-1185">Reference proteome</keyword>
<dbReference type="EMBL" id="VOOR01000012">
    <property type="protein sequence ID" value="TXB64143.1"/>
    <property type="molecule type" value="Genomic_DNA"/>
</dbReference>
<reference evidence="1 2" key="1">
    <citation type="submission" date="2019-08" db="EMBL/GenBank/DDBJ databases">
        <title>Genome of Phaeodactylibacter luteus.</title>
        <authorList>
            <person name="Bowman J.P."/>
        </authorList>
    </citation>
    <scope>NUCLEOTIDE SEQUENCE [LARGE SCALE GENOMIC DNA]</scope>
    <source>
        <strain evidence="1 2">KCTC 42180</strain>
    </source>
</reference>
<comment type="caution">
    <text evidence="1">The sequence shown here is derived from an EMBL/GenBank/DDBJ whole genome shotgun (WGS) entry which is preliminary data.</text>
</comment>
<dbReference type="Proteomes" id="UP000321580">
    <property type="component" value="Unassembled WGS sequence"/>
</dbReference>
<gene>
    <name evidence="1" type="ORF">FRY97_07570</name>
</gene>
<proteinExistence type="predicted"/>
<organism evidence="1 2">
    <name type="scientific">Phaeodactylibacter luteus</name>
    <dbReference type="NCBI Taxonomy" id="1564516"/>
    <lineage>
        <taxon>Bacteria</taxon>
        <taxon>Pseudomonadati</taxon>
        <taxon>Bacteroidota</taxon>
        <taxon>Saprospiria</taxon>
        <taxon>Saprospirales</taxon>
        <taxon>Haliscomenobacteraceae</taxon>
        <taxon>Phaeodactylibacter</taxon>
    </lineage>
</organism>
<protein>
    <submittedName>
        <fullName evidence="1">Uncharacterized protein</fullName>
    </submittedName>
</protein>
<dbReference type="AlphaFoldDB" id="A0A5C6RPH7"/>
<evidence type="ECO:0000313" key="1">
    <source>
        <dbReference type="EMBL" id="TXB64143.1"/>
    </source>
</evidence>
<dbReference type="PROSITE" id="PS51257">
    <property type="entry name" value="PROKAR_LIPOPROTEIN"/>
    <property type="match status" value="1"/>
</dbReference>
<name>A0A5C6RPH7_9BACT</name>
<dbReference type="RefSeq" id="WP_147166842.1">
    <property type="nucleotide sequence ID" value="NZ_VOOR01000012.1"/>
</dbReference>
<accession>A0A5C6RPH7</accession>